<dbReference type="Proteomes" id="UP000261704">
    <property type="component" value="Chromosome"/>
</dbReference>
<evidence type="ECO:0008006" key="4">
    <source>
        <dbReference type="Google" id="ProtNLM"/>
    </source>
</evidence>
<gene>
    <name evidence="2" type="ORF">BAR1_00265</name>
</gene>
<dbReference type="PROSITE" id="PS51257">
    <property type="entry name" value="PROKAR_LIPOPROTEIN"/>
    <property type="match status" value="1"/>
</dbReference>
<dbReference type="OrthoDB" id="8451541at2"/>
<sequence>MKRLLAITCLLALTAGPALALSCARPTIEGSFLEHSQAKERYILVFGYLTNRRNVVPGPEREDVVGGRSENFTATFIGHQGTRAGFDRPIKTTVAISTTCAGAWCGSVAMDGMLMTFLEVTPYGHRMTIGPCSGSEFYTPTKDEKRRMLQCLRGGVCNPDRR</sequence>
<organism evidence="2 3">
    <name type="scientific">Profundibacter amoris</name>
    <dbReference type="NCBI Taxonomy" id="2171755"/>
    <lineage>
        <taxon>Bacteria</taxon>
        <taxon>Pseudomonadati</taxon>
        <taxon>Pseudomonadota</taxon>
        <taxon>Alphaproteobacteria</taxon>
        <taxon>Rhodobacterales</taxon>
        <taxon>Paracoccaceae</taxon>
        <taxon>Profundibacter</taxon>
    </lineage>
</organism>
<keyword evidence="3" id="KW-1185">Reference proteome</keyword>
<evidence type="ECO:0000313" key="3">
    <source>
        <dbReference type="Proteomes" id="UP000261704"/>
    </source>
</evidence>
<proteinExistence type="predicted"/>
<dbReference type="EMBL" id="CP032125">
    <property type="protein sequence ID" value="AXX96504.1"/>
    <property type="molecule type" value="Genomic_DNA"/>
</dbReference>
<dbReference type="KEGG" id="pamo:BAR1_00265"/>
<evidence type="ECO:0000256" key="1">
    <source>
        <dbReference type="SAM" id="SignalP"/>
    </source>
</evidence>
<keyword evidence="1" id="KW-0732">Signal</keyword>
<feature type="chain" id="PRO_5016675078" description="Lipoprotein" evidence="1">
    <location>
        <begin position="21"/>
        <end position="162"/>
    </location>
</feature>
<accession>A0A347UCC6</accession>
<evidence type="ECO:0000313" key="2">
    <source>
        <dbReference type="EMBL" id="AXX96504.1"/>
    </source>
</evidence>
<dbReference type="AlphaFoldDB" id="A0A347UCC6"/>
<protein>
    <recommendedName>
        <fullName evidence="4">Lipoprotein</fullName>
    </recommendedName>
</protein>
<name>A0A347UCC6_9RHOB</name>
<reference evidence="2 3" key="1">
    <citation type="submission" date="2018-09" db="EMBL/GenBank/DDBJ databases">
        <title>Profundibacter amoris BAR1 gen. nov., sp. nov., a new member of the Roseobacter clade isolated at Lokis Castle Vent Field on the Arctic Mid-Oceanic Ridge.</title>
        <authorList>
            <person name="Le Moine Bauer S."/>
            <person name="Sjoeberg A.G."/>
            <person name="L'Haridon S."/>
            <person name="Stokke R."/>
            <person name="Roalkvam I."/>
            <person name="Steen I.H."/>
            <person name="Dahle H."/>
        </authorList>
    </citation>
    <scope>NUCLEOTIDE SEQUENCE [LARGE SCALE GENOMIC DNA]</scope>
    <source>
        <strain evidence="2 3">BAR1</strain>
    </source>
</reference>
<feature type="signal peptide" evidence="1">
    <location>
        <begin position="1"/>
        <end position="20"/>
    </location>
</feature>
<dbReference type="RefSeq" id="WP_118941162.1">
    <property type="nucleotide sequence ID" value="NZ_CP032125.1"/>
</dbReference>